<gene>
    <name evidence="1" type="ORF">Dsin_014862</name>
</gene>
<dbReference type="Proteomes" id="UP001281410">
    <property type="component" value="Unassembled WGS sequence"/>
</dbReference>
<comment type="caution">
    <text evidence="1">The sequence shown here is derived from an EMBL/GenBank/DDBJ whole genome shotgun (WGS) entry which is preliminary data.</text>
</comment>
<evidence type="ECO:0000313" key="2">
    <source>
        <dbReference type="Proteomes" id="UP001281410"/>
    </source>
</evidence>
<dbReference type="EMBL" id="JANJYJ010000004">
    <property type="protein sequence ID" value="KAK3220892.1"/>
    <property type="molecule type" value="Genomic_DNA"/>
</dbReference>
<sequence>MTKCPNQNEAFIWGGGMPECLMHYTDHSVFGKLDLPHGCIEYGGNLTKIVKSNLTEFDQICVLRICPGVIVSFVFVNVWPTGIAASG</sequence>
<evidence type="ECO:0000313" key="1">
    <source>
        <dbReference type="EMBL" id="KAK3220892.1"/>
    </source>
</evidence>
<keyword evidence="2" id="KW-1185">Reference proteome</keyword>
<name>A0AAE0AN09_9ROSI</name>
<protein>
    <submittedName>
        <fullName evidence="1">Uncharacterized protein</fullName>
    </submittedName>
</protein>
<proteinExistence type="predicted"/>
<accession>A0AAE0AN09</accession>
<organism evidence="1 2">
    <name type="scientific">Dipteronia sinensis</name>
    <dbReference type="NCBI Taxonomy" id="43782"/>
    <lineage>
        <taxon>Eukaryota</taxon>
        <taxon>Viridiplantae</taxon>
        <taxon>Streptophyta</taxon>
        <taxon>Embryophyta</taxon>
        <taxon>Tracheophyta</taxon>
        <taxon>Spermatophyta</taxon>
        <taxon>Magnoliopsida</taxon>
        <taxon>eudicotyledons</taxon>
        <taxon>Gunneridae</taxon>
        <taxon>Pentapetalae</taxon>
        <taxon>rosids</taxon>
        <taxon>malvids</taxon>
        <taxon>Sapindales</taxon>
        <taxon>Sapindaceae</taxon>
        <taxon>Hippocastanoideae</taxon>
        <taxon>Acereae</taxon>
        <taxon>Dipteronia</taxon>
    </lineage>
</organism>
<dbReference type="AlphaFoldDB" id="A0AAE0AN09"/>
<reference evidence="1" key="1">
    <citation type="journal article" date="2023" name="Plant J.">
        <title>Genome sequences and population genomics provide insights into the demographic history, inbreeding, and mutation load of two 'living fossil' tree species of Dipteronia.</title>
        <authorList>
            <person name="Feng Y."/>
            <person name="Comes H.P."/>
            <person name="Chen J."/>
            <person name="Zhu S."/>
            <person name="Lu R."/>
            <person name="Zhang X."/>
            <person name="Li P."/>
            <person name="Qiu J."/>
            <person name="Olsen K.M."/>
            <person name="Qiu Y."/>
        </authorList>
    </citation>
    <scope>NUCLEOTIDE SEQUENCE</scope>
    <source>
        <strain evidence="1">NBL</strain>
    </source>
</reference>